<dbReference type="GO" id="GO:0008976">
    <property type="term" value="F:polyphosphate kinase activity"/>
    <property type="evidence" value="ECO:0007669"/>
    <property type="project" value="InterPro"/>
</dbReference>
<accession>A0A1G7IHP3</accession>
<dbReference type="InterPro" id="IPR027417">
    <property type="entry name" value="P-loop_NTPase"/>
</dbReference>
<dbReference type="SUPFAM" id="SSF52540">
    <property type="entry name" value="P-loop containing nucleoside triphosphate hydrolases"/>
    <property type="match status" value="1"/>
</dbReference>
<evidence type="ECO:0000313" key="5">
    <source>
        <dbReference type="EMBL" id="SDF12108.1"/>
    </source>
</evidence>
<dbReference type="Gene3D" id="3.40.50.300">
    <property type="entry name" value="P-loop containing nucleotide triphosphate hydrolases"/>
    <property type="match status" value="1"/>
</dbReference>
<evidence type="ECO:0000313" key="6">
    <source>
        <dbReference type="Proteomes" id="UP000199045"/>
    </source>
</evidence>
<dbReference type="AlphaFoldDB" id="A0A1G7IHP3"/>
<dbReference type="STRING" id="104663.SAMN04488121_101855"/>
<organism evidence="5 6">
    <name type="scientific">Chitinophaga filiformis</name>
    <name type="common">Myxococcus filiformis</name>
    <name type="synonym">Flexibacter filiformis</name>
    <dbReference type="NCBI Taxonomy" id="104663"/>
    <lineage>
        <taxon>Bacteria</taxon>
        <taxon>Pseudomonadati</taxon>
        <taxon>Bacteroidota</taxon>
        <taxon>Chitinophagia</taxon>
        <taxon>Chitinophagales</taxon>
        <taxon>Chitinophagaceae</taxon>
        <taxon>Chitinophaga</taxon>
    </lineage>
</organism>
<dbReference type="RefSeq" id="WP_089828972.1">
    <property type="nucleotide sequence ID" value="NZ_FNBN01000001.1"/>
</dbReference>
<evidence type="ECO:0000256" key="2">
    <source>
        <dbReference type="ARBA" id="ARBA00022679"/>
    </source>
</evidence>
<dbReference type="OrthoDB" id="9775224at2"/>
<gene>
    <name evidence="5" type="ORF">SAMN04488121_101855</name>
</gene>
<name>A0A1G7IHP3_CHIFI</name>
<dbReference type="PIRSF" id="PIRSF028756">
    <property type="entry name" value="PPK2_prd"/>
    <property type="match status" value="1"/>
</dbReference>
<dbReference type="PANTHER" id="PTHR34383">
    <property type="entry name" value="POLYPHOSPHATE:AMP PHOSPHOTRANSFERASE-RELATED"/>
    <property type="match status" value="1"/>
</dbReference>
<evidence type="ECO:0000259" key="4">
    <source>
        <dbReference type="Pfam" id="PF03976"/>
    </source>
</evidence>
<feature type="domain" description="Polyphosphate kinase-2-related" evidence="4">
    <location>
        <begin position="18"/>
        <end position="237"/>
    </location>
</feature>
<protein>
    <submittedName>
        <fullName evidence="5">Polyphosphate:nucleotide phosphotransferase, PPK2 family</fullName>
    </submittedName>
</protein>
<evidence type="ECO:0000256" key="1">
    <source>
        <dbReference type="ARBA" id="ARBA00009924"/>
    </source>
</evidence>
<dbReference type="NCBIfam" id="TIGR03709">
    <property type="entry name" value="PPK2_rel_1"/>
    <property type="match status" value="1"/>
</dbReference>
<keyword evidence="3" id="KW-0418">Kinase</keyword>
<comment type="similarity">
    <text evidence="1">Belongs to the polyphosphate kinase 2 (PPK2) family. Class I subfamily.</text>
</comment>
<proteinExistence type="inferred from homology"/>
<dbReference type="EMBL" id="FNBN01000001">
    <property type="protein sequence ID" value="SDF12108.1"/>
    <property type="molecule type" value="Genomic_DNA"/>
</dbReference>
<dbReference type="Proteomes" id="UP000199045">
    <property type="component" value="Unassembled WGS sequence"/>
</dbReference>
<keyword evidence="2 5" id="KW-0808">Transferase</keyword>
<dbReference type="InterPro" id="IPR016898">
    <property type="entry name" value="Polyphosphate_phosphotransfera"/>
</dbReference>
<dbReference type="PANTHER" id="PTHR34383:SF3">
    <property type="entry name" value="POLYPHOSPHATE:AMP PHOSPHOTRANSFERASE"/>
    <property type="match status" value="1"/>
</dbReference>
<dbReference type="Pfam" id="PF03976">
    <property type="entry name" value="PPK2"/>
    <property type="match status" value="1"/>
</dbReference>
<sequence>MNKINLSEISTKAPDGMEKKAVKAVTQEIVEELDELQNLLFAEHKHAVLVVLQGMDASGKDGLIRKVLGNMNPLGVNVRGFKAPTEEEKDHDFLWRIHKFTPAKGMIHVFNRSHYEDILIQRVHKWIDDETAEKRMRAINDFERLLVEHNNTAILKFYLHISEKEQKERLKERLEDPRKMWKYNRNDSTEAKLWTDYMKMYEEAIENCNDVKWIVVPADQNWYKEYVVAQTLRDTLRSFRMEYPKLEK</sequence>
<evidence type="ECO:0000256" key="3">
    <source>
        <dbReference type="ARBA" id="ARBA00022777"/>
    </source>
</evidence>
<reference evidence="6" key="1">
    <citation type="submission" date="2016-10" db="EMBL/GenBank/DDBJ databases">
        <authorList>
            <person name="Varghese N."/>
            <person name="Submissions S."/>
        </authorList>
    </citation>
    <scope>NUCLEOTIDE SEQUENCE [LARGE SCALE GENOMIC DNA]</scope>
    <source>
        <strain evidence="6">DSM 527</strain>
    </source>
</reference>
<dbReference type="GO" id="GO:0006797">
    <property type="term" value="P:polyphosphate metabolic process"/>
    <property type="evidence" value="ECO:0007669"/>
    <property type="project" value="InterPro"/>
</dbReference>
<dbReference type="InterPro" id="IPR022300">
    <property type="entry name" value="PPK2-rel_1"/>
</dbReference>
<dbReference type="InterPro" id="IPR022488">
    <property type="entry name" value="PPK2-related"/>
</dbReference>